<dbReference type="PROSITE" id="PS00073">
    <property type="entry name" value="ACYL_COA_DH_2"/>
    <property type="match status" value="1"/>
</dbReference>
<evidence type="ECO:0000256" key="1">
    <source>
        <dbReference type="ARBA" id="ARBA00001974"/>
    </source>
</evidence>
<organism evidence="12 13">
    <name type="scientific">Aeromonas hydrophila</name>
    <dbReference type="NCBI Taxonomy" id="644"/>
    <lineage>
        <taxon>Bacteria</taxon>
        <taxon>Pseudomonadati</taxon>
        <taxon>Pseudomonadota</taxon>
        <taxon>Gammaproteobacteria</taxon>
        <taxon>Aeromonadales</taxon>
        <taxon>Aeromonadaceae</taxon>
        <taxon>Aeromonas</taxon>
    </lineage>
</organism>
<evidence type="ECO:0000256" key="4">
    <source>
        <dbReference type="ARBA" id="ARBA00022827"/>
    </source>
</evidence>
<dbReference type="Pfam" id="PF00441">
    <property type="entry name" value="Acyl-CoA_dh_1"/>
    <property type="match status" value="1"/>
</dbReference>
<dbReference type="PANTHER" id="PTHR43831">
    <property type="entry name" value="ISOBUTYRYL-COA DEHYDROGENASE"/>
    <property type="match status" value="1"/>
</dbReference>
<dbReference type="Gene3D" id="1.10.540.10">
    <property type="entry name" value="Acyl-CoA dehydrogenase/oxidase, N-terminal domain"/>
    <property type="match status" value="1"/>
</dbReference>
<evidence type="ECO:0000259" key="11">
    <source>
        <dbReference type="Pfam" id="PF02771"/>
    </source>
</evidence>
<dbReference type="InterPro" id="IPR009075">
    <property type="entry name" value="AcylCo_DH/oxidase_C"/>
</dbReference>
<dbReference type="FunFam" id="1.20.140.10:FF:000001">
    <property type="entry name" value="Acyl-CoA dehydrogenase"/>
    <property type="match status" value="1"/>
</dbReference>
<dbReference type="Pfam" id="PF02771">
    <property type="entry name" value="Acyl-CoA_dh_N"/>
    <property type="match status" value="1"/>
</dbReference>
<dbReference type="InterPro" id="IPR046373">
    <property type="entry name" value="Acyl-CoA_Oxase/DH_mid-dom_sf"/>
</dbReference>
<evidence type="ECO:0000256" key="7">
    <source>
        <dbReference type="ARBA" id="ARBA00067292"/>
    </source>
</evidence>
<dbReference type="InterPro" id="IPR052547">
    <property type="entry name" value="Mito_Isobutyryl-CoADH"/>
</dbReference>
<evidence type="ECO:0000313" key="12">
    <source>
        <dbReference type="EMBL" id="HAT6345657.1"/>
    </source>
</evidence>
<dbReference type="Pfam" id="PF02770">
    <property type="entry name" value="Acyl-CoA_dh_M"/>
    <property type="match status" value="1"/>
</dbReference>
<dbReference type="PIRSF" id="PIRSF016578">
    <property type="entry name" value="HsaA"/>
    <property type="match status" value="1"/>
</dbReference>
<dbReference type="InterPro" id="IPR037069">
    <property type="entry name" value="AcylCoA_DH/ox_N_sf"/>
</dbReference>
<protein>
    <recommendedName>
        <fullName evidence="7">Cyclohexane-1-carbonyl-CoA dehydrogenase</fullName>
        <ecNumber evidence="6">1.3.8.11</ecNumber>
    </recommendedName>
</protein>
<dbReference type="SUPFAM" id="SSF56645">
    <property type="entry name" value="Acyl-CoA dehydrogenase NM domain-like"/>
    <property type="match status" value="1"/>
</dbReference>
<dbReference type="Gene3D" id="2.40.110.10">
    <property type="entry name" value="Butyryl-CoA Dehydrogenase, subunit A, domain 2"/>
    <property type="match status" value="1"/>
</dbReference>
<dbReference type="InterPro" id="IPR006089">
    <property type="entry name" value="Acyl-CoA_DH_CS"/>
</dbReference>
<dbReference type="InterPro" id="IPR036250">
    <property type="entry name" value="AcylCo_DH-like_C"/>
</dbReference>
<dbReference type="PROSITE" id="PS00072">
    <property type="entry name" value="ACYL_COA_DH_1"/>
    <property type="match status" value="1"/>
</dbReference>
<dbReference type="Gene3D" id="1.20.140.10">
    <property type="entry name" value="Butyryl-CoA Dehydrogenase, subunit A, domain 3"/>
    <property type="match status" value="1"/>
</dbReference>
<evidence type="ECO:0000256" key="3">
    <source>
        <dbReference type="ARBA" id="ARBA00022630"/>
    </source>
</evidence>
<evidence type="ECO:0000256" key="8">
    <source>
        <dbReference type="RuleBase" id="RU362125"/>
    </source>
</evidence>
<accession>A0AAD3UCG8</accession>
<evidence type="ECO:0000259" key="10">
    <source>
        <dbReference type="Pfam" id="PF02770"/>
    </source>
</evidence>
<sequence length="407" mass="44189">MAGCPGAPTDRNGSNKYKEANKMDFTLTPDQQAYVEAASAFAEEALKPHAARWDKEHEFPIPTIKQAAALGFCGLYTPEQYGGLGLPRLDASLIFERLAMGCTSTTAYLTIHNMVSWMLGSWLPPEVAEEWVPRLACGELLGSYCLTEPGAGSDAAALKTRAVRDGEDYVIDGSKVFISGAGSTDVLVVMARTGGEGAKGISAFMVPAQTPGVSYGKAEEKMGWNSQPTREVNFSAVRIPARYRLGQEGEGFKFAMQALDGGRINIATCSVGTAQQALDDALAHVQQRQQFGHPISEFQSVQFRLADMATELAAARLLVRQAAARLDAGAPDKSAWCAMAKRFATDVGHRVCDDALQLFGGYGYIREYPLERYLRDTRVHRILEGTNEVMRLIIARRLLAEPGLALE</sequence>
<reference evidence="12" key="2">
    <citation type="submission" date="2020-01" db="EMBL/GenBank/DDBJ databases">
        <authorList>
            <consortium name="NCBI Pathogen Detection Project"/>
        </authorList>
    </citation>
    <scope>NUCLEOTIDE SEQUENCE</scope>
    <source>
        <strain evidence="12">OLC2673_Aeromonas</strain>
    </source>
</reference>
<evidence type="ECO:0000256" key="6">
    <source>
        <dbReference type="ARBA" id="ARBA00066361"/>
    </source>
</evidence>
<evidence type="ECO:0000256" key="5">
    <source>
        <dbReference type="ARBA" id="ARBA00023002"/>
    </source>
</evidence>
<evidence type="ECO:0000256" key="2">
    <source>
        <dbReference type="ARBA" id="ARBA00009347"/>
    </source>
</evidence>
<comment type="similarity">
    <text evidence="2 8">Belongs to the acyl-CoA dehydrogenase family.</text>
</comment>
<dbReference type="GO" id="GO:0050660">
    <property type="term" value="F:flavin adenine dinucleotide binding"/>
    <property type="evidence" value="ECO:0007669"/>
    <property type="project" value="InterPro"/>
</dbReference>
<comment type="cofactor">
    <cofactor evidence="1 8">
        <name>FAD</name>
        <dbReference type="ChEBI" id="CHEBI:57692"/>
    </cofactor>
</comment>
<proteinExistence type="inferred from homology"/>
<dbReference type="InterPro" id="IPR013786">
    <property type="entry name" value="AcylCoA_DH/ox_N"/>
</dbReference>
<dbReference type="InterPro" id="IPR006091">
    <property type="entry name" value="Acyl-CoA_Oxase/DH_mid-dom"/>
</dbReference>
<evidence type="ECO:0000313" key="13">
    <source>
        <dbReference type="Proteomes" id="UP000859505"/>
    </source>
</evidence>
<feature type="domain" description="Acyl-CoA oxidase/dehydrogenase middle" evidence="10">
    <location>
        <begin position="144"/>
        <end position="237"/>
    </location>
</feature>
<dbReference type="SUPFAM" id="SSF47203">
    <property type="entry name" value="Acyl-CoA dehydrogenase C-terminal domain-like"/>
    <property type="match status" value="1"/>
</dbReference>
<dbReference type="GO" id="GO:0003995">
    <property type="term" value="F:acyl-CoA dehydrogenase activity"/>
    <property type="evidence" value="ECO:0007669"/>
    <property type="project" value="InterPro"/>
</dbReference>
<comment type="caution">
    <text evidence="12">The sequence shown here is derived from an EMBL/GenBank/DDBJ whole genome shotgun (WGS) entry which is preliminary data.</text>
</comment>
<dbReference type="AlphaFoldDB" id="A0AAD3UCG8"/>
<evidence type="ECO:0000259" key="9">
    <source>
        <dbReference type="Pfam" id="PF00441"/>
    </source>
</evidence>
<dbReference type="FunFam" id="2.40.110.10:FF:000009">
    <property type="entry name" value="Acyl-CoA dehydrogenase"/>
    <property type="match status" value="1"/>
</dbReference>
<gene>
    <name evidence="12" type="ORF">JAJ28_003430</name>
</gene>
<dbReference type="Proteomes" id="UP000859505">
    <property type="component" value="Unassembled WGS sequence"/>
</dbReference>
<keyword evidence="5 8" id="KW-0560">Oxidoreductase</keyword>
<feature type="domain" description="Acyl-CoA dehydrogenase/oxidase N-terminal" evidence="11">
    <location>
        <begin position="28"/>
        <end position="139"/>
    </location>
</feature>
<reference evidence="12" key="1">
    <citation type="journal article" date="2018" name="Genome Biol.">
        <title>SKESA: strategic k-mer extension for scrupulous assemblies.</title>
        <authorList>
            <person name="Souvorov A."/>
            <person name="Agarwala R."/>
            <person name="Lipman D.J."/>
        </authorList>
    </citation>
    <scope>NUCLEOTIDE SEQUENCE</scope>
    <source>
        <strain evidence="12">OLC2673_Aeromonas</strain>
    </source>
</reference>
<name>A0AAD3UCG8_AERHY</name>
<dbReference type="PANTHER" id="PTHR43831:SF1">
    <property type="entry name" value="ISOBUTYRYL-COA DEHYDROGENASE, MITOCHONDRIAL"/>
    <property type="match status" value="1"/>
</dbReference>
<dbReference type="EC" id="1.3.8.11" evidence="6"/>
<keyword evidence="3 8" id="KW-0285">Flavoprotein</keyword>
<dbReference type="InterPro" id="IPR009100">
    <property type="entry name" value="AcylCoA_DH/oxidase_NM_dom_sf"/>
</dbReference>
<dbReference type="EMBL" id="DACTUL010000032">
    <property type="protein sequence ID" value="HAT6345657.1"/>
    <property type="molecule type" value="Genomic_DNA"/>
</dbReference>
<keyword evidence="4 8" id="KW-0274">FAD</keyword>
<feature type="domain" description="Acyl-CoA dehydrogenase/oxidase C-terminal" evidence="9">
    <location>
        <begin position="249"/>
        <end position="399"/>
    </location>
</feature>